<feature type="region of interest" description="Disordered" evidence="1">
    <location>
        <begin position="386"/>
        <end position="405"/>
    </location>
</feature>
<feature type="compositionally biased region" description="Basic and acidic residues" evidence="1">
    <location>
        <begin position="1426"/>
        <end position="1442"/>
    </location>
</feature>
<feature type="region of interest" description="Disordered" evidence="1">
    <location>
        <begin position="908"/>
        <end position="932"/>
    </location>
</feature>
<feature type="compositionally biased region" description="Polar residues" evidence="1">
    <location>
        <begin position="1448"/>
        <end position="1461"/>
    </location>
</feature>
<evidence type="ECO:0000313" key="3">
    <source>
        <dbReference type="Proteomes" id="UP000298416"/>
    </source>
</evidence>
<feature type="region of interest" description="Disordered" evidence="1">
    <location>
        <begin position="1328"/>
        <end position="1394"/>
    </location>
</feature>
<feature type="compositionally biased region" description="Polar residues" evidence="1">
    <location>
        <begin position="1498"/>
        <end position="1517"/>
    </location>
</feature>
<organism evidence="2">
    <name type="scientific">Salvia splendens</name>
    <name type="common">Scarlet sage</name>
    <dbReference type="NCBI Taxonomy" id="180675"/>
    <lineage>
        <taxon>Eukaryota</taxon>
        <taxon>Viridiplantae</taxon>
        <taxon>Streptophyta</taxon>
        <taxon>Embryophyta</taxon>
        <taxon>Tracheophyta</taxon>
        <taxon>Spermatophyta</taxon>
        <taxon>Magnoliopsida</taxon>
        <taxon>eudicotyledons</taxon>
        <taxon>Gunneridae</taxon>
        <taxon>Pentapetalae</taxon>
        <taxon>asterids</taxon>
        <taxon>lamiids</taxon>
        <taxon>Lamiales</taxon>
        <taxon>Lamiaceae</taxon>
        <taxon>Nepetoideae</taxon>
        <taxon>Mentheae</taxon>
        <taxon>Salviinae</taxon>
        <taxon>Salvia</taxon>
        <taxon>Salvia subgen. Calosphace</taxon>
        <taxon>core Calosphace</taxon>
    </lineage>
</organism>
<feature type="compositionally biased region" description="Polar residues" evidence="1">
    <location>
        <begin position="683"/>
        <end position="694"/>
    </location>
</feature>
<dbReference type="PANTHER" id="PTHR31115">
    <property type="entry name" value="OS05G0107300 PROTEIN"/>
    <property type="match status" value="1"/>
</dbReference>
<feature type="compositionally biased region" description="Polar residues" evidence="1">
    <location>
        <begin position="1473"/>
        <end position="1488"/>
    </location>
</feature>
<name>A0A8X8ZS96_SALSN</name>
<feature type="compositionally biased region" description="Low complexity" evidence="1">
    <location>
        <begin position="390"/>
        <end position="405"/>
    </location>
</feature>
<feature type="region of interest" description="Disordered" evidence="1">
    <location>
        <begin position="617"/>
        <end position="784"/>
    </location>
</feature>
<evidence type="ECO:0000313" key="2">
    <source>
        <dbReference type="EMBL" id="KAG6414314.1"/>
    </source>
</evidence>
<comment type="caution">
    <text evidence="2">The sequence shown here is derived from an EMBL/GenBank/DDBJ whole genome shotgun (WGS) entry which is preliminary data.</text>
</comment>
<reference evidence="2" key="2">
    <citation type="submission" date="2020-08" db="EMBL/GenBank/DDBJ databases">
        <title>Plant Genome Project.</title>
        <authorList>
            <person name="Zhang R.-G."/>
        </authorList>
    </citation>
    <scope>NUCLEOTIDE SEQUENCE</scope>
    <source>
        <strain evidence="2">Huo1</strain>
        <tissue evidence="2">Leaf</tissue>
    </source>
</reference>
<feature type="region of interest" description="Disordered" evidence="1">
    <location>
        <begin position="1418"/>
        <end position="1520"/>
    </location>
</feature>
<proteinExistence type="predicted"/>
<accession>A0A8X8ZS96</accession>
<feature type="compositionally biased region" description="Polar residues" evidence="1">
    <location>
        <begin position="710"/>
        <end position="734"/>
    </location>
</feature>
<reference evidence="2" key="1">
    <citation type="submission" date="2018-01" db="EMBL/GenBank/DDBJ databases">
        <authorList>
            <person name="Mao J.F."/>
        </authorList>
    </citation>
    <scope>NUCLEOTIDE SEQUENCE</scope>
    <source>
        <strain evidence="2">Huo1</strain>
        <tissue evidence="2">Leaf</tissue>
    </source>
</reference>
<feature type="compositionally biased region" description="Polar residues" evidence="1">
    <location>
        <begin position="1359"/>
        <end position="1386"/>
    </location>
</feature>
<feature type="compositionally biased region" description="Basic residues" evidence="1">
    <location>
        <begin position="1462"/>
        <end position="1472"/>
    </location>
</feature>
<protein>
    <submittedName>
        <fullName evidence="2">Uncharacterized protein</fullName>
    </submittedName>
</protein>
<keyword evidence="3" id="KW-1185">Reference proteome</keyword>
<gene>
    <name evidence="2" type="ORF">SASPL_127033</name>
</gene>
<feature type="compositionally biased region" description="Low complexity" evidence="1">
    <location>
        <begin position="631"/>
        <end position="644"/>
    </location>
</feature>
<dbReference type="Proteomes" id="UP000298416">
    <property type="component" value="Unassembled WGS sequence"/>
</dbReference>
<evidence type="ECO:0000256" key="1">
    <source>
        <dbReference type="SAM" id="MobiDB-lite"/>
    </source>
</evidence>
<dbReference type="PANTHER" id="PTHR31115:SF3">
    <property type="entry name" value="EXPRESSED PROTEIN"/>
    <property type="match status" value="1"/>
</dbReference>
<feature type="compositionally biased region" description="Basic and acidic residues" evidence="1">
    <location>
        <begin position="653"/>
        <end position="682"/>
    </location>
</feature>
<dbReference type="EMBL" id="PNBA02000009">
    <property type="protein sequence ID" value="KAG6414314.1"/>
    <property type="molecule type" value="Genomic_DNA"/>
</dbReference>
<sequence>MRSFQICVGVFKANAAKLAHLISATAESNQIVEIQVNHFTKACVILQDLFMKSELDSVFKVVLGVDFESMSEADGGGQFSKAFDEASEMTTLQYVDVTWPIKKSHDDTIRLTIKLLLKLPAPMISPAQTLSHLVPEFNYSVVSKLPCRKHPSSLSVGICAHCLKDRLVKLVCSECGEQRLSSCSCSDVSSSHRNSCSTMEVGSVGRVSFLIENDKTDQPPKPAREERLEQVIFLQRSANSCVELLFLLVVMWDVMTSIICLRKSRVHITFRGDYWLCVCMETDAMSASSKFDISSSSPDRPLYASVLRGSYGAASLDRSGSFHENLENPLLSSLPNMTRSNSSVTQNDVLNFFHCVRVDPKSMVVDHKLNRPADFKRLASSAVGMPVEDSLPTSSKSKQLTSSSLDDLRRLKSGVRESGTKARERVKIFNDCLSVINKCFPAIPSRKRSRVDTLSYDRSNTVLRIDRAASGVGVGKMGVQNHATANGFELEQQKSEGRTKNTIPSKRTRTSIVDARMDARANNLARTPGAVDKDRDAVRISSSNSVQGEDRTLSIAVEGWENSKMKKKRTHIKIDNGSSSMTTKAVDGYREPKQETHPHQIPEARSRVADAYGFRSGAANGGVGLVKSEATSQTSSGMRSSMSRTDSENGSILHERREHPNGQEKERVNLKAVNKENSREDVSCSSPTSGSKLNANVRGPRSGLVGGGSKMSQAVQRSVSSNDWDLSNCTNKVSSGLGAKSRKRTPSAQSSSPVANWAQRPQKISRTARRTSLLPVVSGNDEDPVMDAASDMMVNERCFPAGSPKQTKIKGDNIIPAALFESDGPVAAEIKSRNKNKKCDELDEKSVQNVQKISALLLPPRKNKAVNADYHADGVRRQGRTGRGFTSSRSLFPLSVEKLGNVGTTKQIRSSRLGLDKTESRAGRPPTRKLSDRKAYIRQKHIAINTVSDLLVGAHDGHEELLAAANAVTNTAQALTSPFWKKMEPLFHFITDVHISYLKDQVMLFDLLINSGITVDMPAPVQIDTANCILVPGYGSNEFGRGETKARCLDLSPEHVAPGVKKSDEISMYQRIIAALIPEEEHDLRYDAHESSFEIEKDLGSDTVCSHMSPSCDPSGCPTFNGYDSNSNGRSFYELEQNIMSIPCMGFPNCDHLQDGLHTDQLIPSTICSEYQYQNMSINERLIMELHSIGIYPDLVSYVAQSGDEISGDITRLDEKYQEQVSLKKSLLGKLLCSATDAKELQQKDFEERALNKLVGMAYEKYMSCCGPNAHGMKSASGKMAKQVALAFVKWTMERYREFEETGKSCFDDPLYKDIFLSGVSHLFDGQPLNSSTDNESEKLHLGASGSSIEARTSAPVGPQQSPSSNNQDTYSSEVFPSNNLGSEQVNSKEDSWSNRVKRREVLLDNVGGIISTGLGGSLSRCAKGKRSERDREGKGNNREAFSKNVMAKNSRTVSASVKGNTKSKARTKQKTAHLSASINGSLGNTGEQENRIFSAMLKSSENSQSNSGKDNNNHSNDMLEEPIDLSGLQLPDMDDLGVTDDLGGKGEDLGSWFMNIEDDGLHDNDCIGGLGIPMDDLTELNMMV</sequence>